<feature type="compositionally biased region" description="Pro residues" evidence="1">
    <location>
        <begin position="514"/>
        <end position="524"/>
    </location>
</feature>
<dbReference type="PROSITE" id="PS51199">
    <property type="entry name" value="SF4_HELICASE"/>
    <property type="match status" value="1"/>
</dbReference>
<evidence type="ECO:0000256" key="1">
    <source>
        <dbReference type="SAM" id="MobiDB-lite"/>
    </source>
</evidence>
<protein>
    <recommendedName>
        <fullName evidence="2">SF4 helicase domain-containing protein</fullName>
    </recommendedName>
</protein>
<feature type="compositionally biased region" description="Basic and acidic residues" evidence="1">
    <location>
        <begin position="534"/>
        <end position="562"/>
    </location>
</feature>
<dbReference type="Pfam" id="PF03796">
    <property type="entry name" value="DnaB_C"/>
    <property type="match status" value="1"/>
</dbReference>
<dbReference type="STRING" id="1817813.A2008_07370"/>
<feature type="compositionally biased region" description="Low complexity" evidence="1">
    <location>
        <begin position="1"/>
        <end position="20"/>
    </location>
</feature>
<dbReference type="Gene3D" id="3.40.50.300">
    <property type="entry name" value="P-loop containing nucleotide triphosphate hydrolases"/>
    <property type="match status" value="1"/>
</dbReference>
<dbReference type="InterPro" id="IPR007694">
    <property type="entry name" value="DNA_helicase_DnaB-like_C"/>
</dbReference>
<gene>
    <name evidence="3" type="ORF">A2008_07370</name>
</gene>
<evidence type="ECO:0000313" key="4">
    <source>
        <dbReference type="Proteomes" id="UP000178735"/>
    </source>
</evidence>
<organism evidence="3 4">
    <name type="scientific">Candidatus Wallbacteria bacterium GWC2_49_35</name>
    <dbReference type="NCBI Taxonomy" id="1817813"/>
    <lineage>
        <taxon>Bacteria</taxon>
        <taxon>Candidatus Walliibacteriota</taxon>
    </lineage>
</organism>
<dbReference type="SUPFAM" id="SSF52540">
    <property type="entry name" value="P-loop containing nucleoside triphosphate hydrolases"/>
    <property type="match status" value="1"/>
</dbReference>
<feature type="region of interest" description="Disordered" evidence="1">
    <location>
        <begin position="510"/>
        <end position="562"/>
    </location>
</feature>
<accession>A0A1F7WN95</accession>
<dbReference type="GO" id="GO:0003678">
    <property type="term" value="F:DNA helicase activity"/>
    <property type="evidence" value="ECO:0007669"/>
    <property type="project" value="InterPro"/>
</dbReference>
<name>A0A1F7WN95_9BACT</name>
<feature type="domain" description="SF4 helicase" evidence="2">
    <location>
        <begin position="211"/>
        <end position="492"/>
    </location>
</feature>
<dbReference type="Proteomes" id="UP000178735">
    <property type="component" value="Unassembled WGS sequence"/>
</dbReference>
<dbReference type="PANTHER" id="PTHR30153:SF2">
    <property type="entry name" value="REPLICATIVE DNA HELICASE"/>
    <property type="match status" value="1"/>
</dbReference>
<dbReference type="GO" id="GO:0005524">
    <property type="term" value="F:ATP binding"/>
    <property type="evidence" value="ECO:0007669"/>
    <property type="project" value="InterPro"/>
</dbReference>
<evidence type="ECO:0000313" key="3">
    <source>
        <dbReference type="EMBL" id="OGM04302.1"/>
    </source>
</evidence>
<reference evidence="3 4" key="1">
    <citation type="journal article" date="2016" name="Nat. Commun.">
        <title>Thousands of microbial genomes shed light on interconnected biogeochemical processes in an aquifer system.</title>
        <authorList>
            <person name="Anantharaman K."/>
            <person name="Brown C.T."/>
            <person name="Hug L.A."/>
            <person name="Sharon I."/>
            <person name="Castelle C.J."/>
            <person name="Probst A.J."/>
            <person name="Thomas B.C."/>
            <person name="Singh A."/>
            <person name="Wilkins M.J."/>
            <person name="Karaoz U."/>
            <person name="Brodie E.L."/>
            <person name="Williams K.H."/>
            <person name="Hubbard S.S."/>
            <person name="Banfield J.F."/>
        </authorList>
    </citation>
    <scope>NUCLEOTIDE SEQUENCE [LARGE SCALE GENOMIC DNA]</scope>
</reference>
<comment type="caution">
    <text evidence="3">The sequence shown here is derived from an EMBL/GenBank/DDBJ whole genome shotgun (WGS) entry which is preliminary data.</text>
</comment>
<feature type="region of interest" description="Disordered" evidence="1">
    <location>
        <begin position="1"/>
        <end position="25"/>
    </location>
</feature>
<dbReference type="PANTHER" id="PTHR30153">
    <property type="entry name" value="REPLICATIVE DNA HELICASE DNAB"/>
    <property type="match status" value="1"/>
</dbReference>
<dbReference type="GO" id="GO:0005829">
    <property type="term" value="C:cytosol"/>
    <property type="evidence" value="ECO:0007669"/>
    <property type="project" value="TreeGrafter"/>
</dbReference>
<proteinExistence type="predicted"/>
<dbReference type="EMBL" id="MGFH01000147">
    <property type="protein sequence ID" value="OGM04302.1"/>
    <property type="molecule type" value="Genomic_DNA"/>
</dbReference>
<sequence length="562" mass="63887">MNNEPINNSNSNAAGGASNSQARPEISHREDIYKTEIEFLKSFAHNPDFAGLYALNLNLMPSNFQSSVKTRYIYTALLSLYNENRAINFQNARMHLNGQMHQQKSHFEVCGELCEHIFNLTGEAGESPVEADVKTLIYKIKENSLRIESKKLLASSMNKLNNDKGDYVNTIKKCAESISVLLENSNLSGECNYEPDAIQTNIDLEIATARNNRPFCGLDTGFDLLNQAINGIENEMYLIGAAGSMGKTTFATQLAFQILKANPDANLIFFSLDQSQKDILVKFISEASGVSVKYIKCSFPRNENLDIKKKEGISYVASLTKRMRIVDESHGEVTIKDFKNIIRKHKLEFLNKPLVVIVDTISSIRPMTRYDDKLSEISDILSELKTLVRTEEFAMVATFNLDGSAEVKRPKRDDLARVPAYIYQPYVTMALYSDFIFNFETPFLEWEWGSSDLMVPIVELEIIKNKMSGNKGRIFYRYLDSLASYRECVELENENYNAMIENIEHFEHKRGNQPIPPIAPPHPPVRNIQVDNKNMGESDFAAKNKPKDKEKDRDKDRDEDIV</sequence>
<dbReference type="InterPro" id="IPR027417">
    <property type="entry name" value="P-loop_NTPase"/>
</dbReference>
<evidence type="ECO:0000259" key="2">
    <source>
        <dbReference type="PROSITE" id="PS51199"/>
    </source>
</evidence>
<dbReference type="GO" id="GO:0006260">
    <property type="term" value="P:DNA replication"/>
    <property type="evidence" value="ECO:0007669"/>
    <property type="project" value="InterPro"/>
</dbReference>
<dbReference type="AlphaFoldDB" id="A0A1F7WN95"/>